<dbReference type="Gene3D" id="2.40.50.140">
    <property type="entry name" value="Nucleic acid-binding proteins"/>
    <property type="match status" value="1"/>
</dbReference>
<dbReference type="InterPro" id="IPR012340">
    <property type="entry name" value="NA-bd_OB-fold"/>
</dbReference>
<feature type="transmembrane region" description="Helical" evidence="5">
    <location>
        <begin position="43"/>
        <end position="64"/>
    </location>
</feature>
<evidence type="ECO:0000256" key="3">
    <source>
        <dbReference type="ARBA" id="ARBA00022989"/>
    </source>
</evidence>
<keyword evidence="8" id="KW-1185">Reference proteome</keyword>
<dbReference type="Pfam" id="PF01957">
    <property type="entry name" value="NfeD"/>
    <property type="match status" value="1"/>
</dbReference>
<dbReference type="AlphaFoldDB" id="N6X8X6"/>
<evidence type="ECO:0000256" key="5">
    <source>
        <dbReference type="SAM" id="Phobius"/>
    </source>
</evidence>
<keyword evidence="2 5" id="KW-0812">Transmembrane</keyword>
<comment type="caution">
    <text evidence="7">The sequence shown here is derived from an EMBL/GenBank/DDBJ whole genome shotgun (WGS) entry which is preliminary data.</text>
</comment>
<evidence type="ECO:0000313" key="8">
    <source>
        <dbReference type="Proteomes" id="UP000013015"/>
    </source>
</evidence>
<evidence type="ECO:0000256" key="4">
    <source>
        <dbReference type="ARBA" id="ARBA00023136"/>
    </source>
</evidence>
<keyword evidence="4 5" id="KW-0472">Membrane</keyword>
<evidence type="ECO:0000256" key="2">
    <source>
        <dbReference type="ARBA" id="ARBA00022692"/>
    </source>
</evidence>
<dbReference type="SUPFAM" id="SSF141322">
    <property type="entry name" value="NfeD domain-like"/>
    <property type="match status" value="1"/>
</dbReference>
<evidence type="ECO:0000259" key="6">
    <source>
        <dbReference type="Pfam" id="PF01957"/>
    </source>
</evidence>
<dbReference type="GO" id="GO:0005886">
    <property type="term" value="C:plasma membrane"/>
    <property type="evidence" value="ECO:0007669"/>
    <property type="project" value="TreeGrafter"/>
</dbReference>
<dbReference type="OrthoDB" id="3174252at2"/>
<dbReference type="PANTHER" id="PTHR33507">
    <property type="entry name" value="INNER MEMBRANE PROTEIN YBBJ"/>
    <property type="match status" value="1"/>
</dbReference>
<dbReference type="Proteomes" id="UP000013015">
    <property type="component" value="Unassembled WGS sequence"/>
</dbReference>
<dbReference type="PATRIC" id="fig|888050.3.peg.1444"/>
<protein>
    <submittedName>
        <fullName evidence="7">Integral membrane protein</fullName>
    </submittedName>
</protein>
<comment type="subcellular location">
    <subcellularLocation>
        <location evidence="1">Membrane</location>
        <topology evidence="1">Multi-pass membrane protein</topology>
    </subcellularLocation>
</comment>
<evidence type="ECO:0000256" key="1">
    <source>
        <dbReference type="ARBA" id="ARBA00004141"/>
    </source>
</evidence>
<dbReference type="STRING" id="888050.HMPREF9004_1508"/>
<sequence>MSLAVWWLIGALLLGLVELATVDLTFLMLAIGALGASAATWAGAEPLMSTGVFVVMSSLLLFTLRPWIKTRLDKSTPNVKTNAAGLVGEEVRVLEAVDANGGRVRLQGEVWSATCSEPLGVGAKARVVRIDGATAVIEPLFL</sequence>
<evidence type="ECO:0000313" key="7">
    <source>
        <dbReference type="EMBL" id="ENO17598.1"/>
    </source>
</evidence>
<keyword evidence="3 5" id="KW-1133">Transmembrane helix</keyword>
<organism evidence="7 8">
    <name type="scientific">Schaalia cardiffensis F0333</name>
    <dbReference type="NCBI Taxonomy" id="888050"/>
    <lineage>
        <taxon>Bacteria</taxon>
        <taxon>Bacillati</taxon>
        <taxon>Actinomycetota</taxon>
        <taxon>Actinomycetes</taxon>
        <taxon>Actinomycetales</taxon>
        <taxon>Actinomycetaceae</taxon>
        <taxon>Schaalia</taxon>
    </lineage>
</organism>
<dbReference type="PANTHER" id="PTHR33507:SF3">
    <property type="entry name" value="INNER MEMBRANE PROTEIN YBBJ"/>
    <property type="match status" value="1"/>
</dbReference>
<dbReference type="InterPro" id="IPR002810">
    <property type="entry name" value="NfeD-like_C"/>
</dbReference>
<dbReference type="EMBL" id="AQHZ01000024">
    <property type="protein sequence ID" value="ENO17598.1"/>
    <property type="molecule type" value="Genomic_DNA"/>
</dbReference>
<accession>N6X8X6</accession>
<feature type="domain" description="NfeD-like C-terminal" evidence="6">
    <location>
        <begin position="84"/>
        <end position="139"/>
    </location>
</feature>
<dbReference type="RefSeq" id="WP_005963951.1">
    <property type="nucleotide sequence ID" value="NZ_CP040505.1"/>
</dbReference>
<proteinExistence type="predicted"/>
<dbReference type="HOGENOM" id="CLU_116732_2_0_11"/>
<name>N6X8X6_9ACTO</name>
<gene>
    <name evidence="7" type="ORF">HMPREF9004_1508</name>
</gene>
<dbReference type="eggNOG" id="COG1585">
    <property type="taxonomic scope" value="Bacteria"/>
</dbReference>
<dbReference type="InterPro" id="IPR052165">
    <property type="entry name" value="Membrane_assoc_protease"/>
</dbReference>
<reference evidence="7 8" key="1">
    <citation type="submission" date="2013-03" db="EMBL/GenBank/DDBJ databases">
        <title>Reference genome for the Human Microbiome Project.</title>
        <authorList>
            <person name="Aqrawi P."/>
            <person name="Ayvaz T."/>
            <person name="Bess C."/>
            <person name="Blankenburg K."/>
            <person name="Coyle M."/>
            <person name="Deng J."/>
            <person name="Forbes L."/>
            <person name="Fowler G."/>
            <person name="Francisco L."/>
            <person name="Fu Q."/>
            <person name="Gibbs R."/>
            <person name="Gross S."/>
            <person name="Gubbala S."/>
            <person name="Hale W."/>
            <person name="Hemphill L."/>
            <person name="Highlander S."/>
            <person name="Hirani K."/>
            <person name="Jackson L."/>
            <person name="Jakkamsetti A."/>
            <person name="Javaid M."/>
            <person name="Jayaseelan J.C."/>
            <person name="Jiang H."/>
            <person name="Joshi V."/>
            <person name="Korchina V."/>
            <person name="Kovar C."/>
            <person name="Lara F."/>
            <person name="Lee S."/>
            <person name="Liu Y."/>
            <person name="Mata R."/>
            <person name="Mathew T."/>
            <person name="Munidasa M."/>
            <person name="Muzny D."/>
            <person name="Nazareth L."/>
            <person name="Ngo R."/>
            <person name="Nguyen L."/>
            <person name="Nguyen N."/>
            <person name="Okwuonu G."/>
            <person name="Ongeri F."/>
            <person name="Palculict T."/>
            <person name="Patil S."/>
            <person name="Petrosino J."/>
            <person name="Pham C."/>
            <person name="Pham P."/>
            <person name="Pu L.-L."/>
            <person name="Qin X."/>
            <person name="Qu J."/>
            <person name="Reid J."/>
            <person name="Ross M."/>
            <person name="Ruth R."/>
            <person name="Saada N."/>
            <person name="San Lucas F."/>
            <person name="Santibanez J."/>
            <person name="Shang Y."/>
            <person name="Simmons D."/>
            <person name="Song X.-Z."/>
            <person name="Tang L.-Y."/>
            <person name="Thornton R."/>
            <person name="Warren J."/>
            <person name="Weissenberger G."/>
            <person name="Wilczek-Boney K."/>
            <person name="Worley K."/>
            <person name="Youmans B."/>
            <person name="Zhang J."/>
            <person name="Zhang L."/>
            <person name="Zhao Z."/>
            <person name="Zhou C."/>
            <person name="Zhu D."/>
            <person name="Zhu Y."/>
        </authorList>
    </citation>
    <scope>NUCLEOTIDE SEQUENCE [LARGE SCALE GENOMIC DNA]</scope>
    <source>
        <strain evidence="7 8">F0333</strain>
    </source>
</reference>